<feature type="region of interest" description="Disordered" evidence="1">
    <location>
        <begin position="19"/>
        <end position="60"/>
    </location>
</feature>
<dbReference type="Gene3D" id="2.120.10.30">
    <property type="entry name" value="TolB, C-terminal domain"/>
    <property type="match status" value="1"/>
</dbReference>
<dbReference type="InterPro" id="IPR011042">
    <property type="entry name" value="6-blade_b-propeller_TolB-like"/>
</dbReference>
<organism evidence="3 4">
    <name type="scientific">Mumia zhuanghuii</name>
    <dbReference type="NCBI Taxonomy" id="2585211"/>
    <lineage>
        <taxon>Bacteria</taxon>
        <taxon>Bacillati</taxon>
        <taxon>Actinomycetota</taxon>
        <taxon>Actinomycetes</taxon>
        <taxon>Propionibacteriales</taxon>
        <taxon>Nocardioidaceae</taxon>
        <taxon>Mumia</taxon>
    </lineage>
</organism>
<protein>
    <submittedName>
        <fullName evidence="3">PQQ-dependent sugar dehydrogenase</fullName>
    </submittedName>
</protein>
<sequence length="379" mass="39584">MTLTRREILVALTAAGVGLATGCTGDDDPDATPTTRPTTEPSASPSATTPSPSPTAPADPTALRITGTVAEGLTVPWGIAFLADGSALVTERDTARVLAVGTGGVRTVGEVPGVDTDSGEGGLMGIVTTPDERTVIACFTSAEDNRIVAMSFDGRRLGRPRVLLDGIPRAMNHNGGRLVIGPDGLLYASTGDAGVRERAQDVDSVAGKILRMTLDGKAARGNPFDNRVWSYGHRNVEGLAFDSDGRLWASEFGDQSTDELNLIERGGNYGWPQTEGPTEARGIIGPKAWWSTDDASPAGVGIAYGTAYVAALRGQCVWAVPLAGDAARRPRRRLADEDLGRIRNVVPAPDGTLWVTTSNTDGRGDPRGGDDKILQVTVG</sequence>
<evidence type="ECO:0000313" key="3">
    <source>
        <dbReference type="EMBL" id="KAA1423680.1"/>
    </source>
</evidence>
<feature type="domain" description="Glucose/Sorbosone dehydrogenase" evidence="2">
    <location>
        <begin position="73"/>
        <end position="363"/>
    </location>
</feature>
<evidence type="ECO:0000256" key="1">
    <source>
        <dbReference type="SAM" id="MobiDB-lite"/>
    </source>
</evidence>
<dbReference type="InterPro" id="IPR011041">
    <property type="entry name" value="Quinoprot_gluc/sorb_DH_b-prop"/>
</dbReference>
<feature type="compositionally biased region" description="Low complexity" evidence="1">
    <location>
        <begin position="31"/>
        <end position="50"/>
    </location>
</feature>
<dbReference type="EMBL" id="VDFQ02000002">
    <property type="protein sequence ID" value="KAA1423680.1"/>
    <property type="molecule type" value="Genomic_DNA"/>
</dbReference>
<gene>
    <name evidence="3" type="ORF">FE697_008860</name>
</gene>
<reference evidence="3 4" key="1">
    <citation type="submission" date="2019-09" db="EMBL/GenBank/DDBJ databases">
        <title>Mumia zhuanghuii sp. nov. isolated from the intestinal contents of plateau pika (Ochotona curzoniae) in the Qinghai-Tibet plateau of China.</title>
        <authorList>
            <person name="Tian Z."/>
        </authorList>
    </citation>
    <scope>NUCLEOTIDE SEQUENCE [LARGE SCALE GENOMIC DNA]</scope>
    <source>
        <strain evidence="4">350</strain>
    </source>
</reference>
<dbReference type="Proteomes" id="UP000307768">
    <property type="component" value="Unassembled WGS sequence"/>
</dbReference>
<dbReference type="InterPro" id="IPR012938">
    <property type="entry name" value="Glc/Sorbosone_DH"/>
</dbReference>
<dbReference type="Pfam" id="PF07995">
    <property type="entry name" value="GSDH"/>
    <property type="match status" value="1"/>
</dbReference>
<dbReference type="PANTHER" id="PTHR19328:SF13">
    <property type="entry name" value="HIPL1 PROTEIN"/>
    <property type="match status" value="1"/>
</dbReference>
<comment type="caution">
    <text evidence="3">The sequence shown here is derived from an EMBL/GenBank/DDBJ whole genome shotgun (WGS) entry which is preliminary data.</text>
</comment>
<dbReference type="PROSITE" id="PS51257">
    <property type="entry name" value="PROKAR_LIPOPROTEIN"/>
    <property type="match status" value="1"/>
</dbReference>
<evidence type="ECO:0000313" key="4">
    <source>
        <dbReference type="Proteomes" id="UP000307768"/>
    </source>
</evidence>
<dbReference type="PANTHER" id="PTHR19328">
    <property type="entry name" value="HEDGEHOG-INTERACTING PROTEIN"/>
    <property type="match status" value="1"/>
</dbReference>
<name>A0A5Q6S001_9ACTN</name>
<dbReference type="SUPFAM" id="SSF50952">
    <property type="entry name" value="Soluble quinoprotein glucose dehydrogenase"/>
    <property type="match status" value="1"/>
</dbReference>
<dbReference type="AlphaFoldDB" id="A0A5Q6S001"/>
<dbReference type="OrthoDB" id="9770043at2"/>
<proteinExistence type="predicted"/>
<accession>A0A5Q6S001</accession>
<dbReference type="RefSeq" id="WP_149769199.1">
    <property type="nucleotide sequence ID" value="NZ_VDFQ02000002.1"/>
</dbReference>
<evidence type="ECO:0000259" key="2">
    <source>
        <dbReference type="Pfam" id="PF07995"/>
    </source>
</evidence>